<accession>A0A7W6BSQ4</accession>
<dbReference type="GO" id="GO:0032259">
    <property type="term" value="P:methylation"/>
    <property type="evidence" value="ECO:0007669"/>
    <property type="project" value="UniProtKB-KW"/>
</dbReference>
<dbReference type="OrthoDB" id="9813719at2"/>
<organism evidence="9 10">
    <name type="scientific">Aureimonas phyllosphaerae</name>
    <dbReference type="NCBI Taxonomy" id="1166078"/>
    <lineage>
        <taxon>Bacteria</taxon>
        <taxon>Pseudomonadati</taxon>
        <taxon>Pseudomonadota</taxon>
        <taxon>Alphaproteobacteria</taxon>
        <taxon>Hyphomicrobiales</taxon>
        <taxon>Aurantimonadaceae</taxon>
        <taxon>Aureimonas</taxon>
    </lineage>
</organism>
<dbReference type="EMBL" id="JACIDO010000008">
    <property type="protein sequence ID" value="MBB3937328.1"/>
    <property type="molecule type" value="Genomic_DNA"/>
</dbReference>
<keyword evidence="4" id="KW-0680">Restriction system</keyword>
<evidence type="ECO:0000313" key="10">
    <source>
        <dbReference type="Proteomes" id="UP000531216"/>
    </source>
</evidence>
<dbReference type="PANTHER" id="PTHR10629">
    <property type="entry name" value="CYTOSINE-SPECIFIC METHYLTRANSFERASE"/>
    <property type="match status" value="1"/>
</dbReference>
<keyword evidence="2 6" id="KW-0808">Transferase</keyword>
<dbReference type="Gene3D" id="3.40.50.150">
    <property type="entry name" value="Vaccinia Virus protein VP39"/>
    <property type="match status" value="1"/>
</dbReference>
<dbReference type="PRINTS" id="PR00105">
    <property type="entry name" value="C5METTRFRASE"/>
</dbReference>
<proteinExistence type="inferred from homology"/>
<protein>
    <recommendedName>
        <fullName evidence="8">Cytosine-specific methyltransferase</fullName>
        <ecNumber evidence="8">2.1.1.37</ecNumber>
    </recommendedName>
</protein>
<dbReference type="PANTHER" id="PTHR10629:SF52">
    <property type="entry name" value="DNA (CYTOSINE-5)-METHYLTRANSFERASE 1"/>
    <property type="match status" value="1"/>
</dbReference>
<dbReference type="RefSeq" id="WP_090964283.1">
    <property type="nucleotide sequence ID" value="NZ_FOOA01000012.1"/>
</dbReference>
<evidence type="ECO:0000256" key="4">
    <source>
        <dbReference type="ARBA" id="ARBA00022747"/>
    </source>
</evidence>
<dbReference type="SUPFAM" id="SSF53335">
    <property type="entry name" value="S-adenosyl-L-methionine-dependent methyltransferases"/>
    <property type="match status" value="1"/>
</dbReference>
<comment type="catalytic activity">
    <reaction evidence="5 8">
        <text>a 2'-deoxycytidine in DNA + S-adenosyl-L-methionine = a 5-methyl-2'-deoxycytidine in DNA + S-adenosyl-L-homocysteine + H(+)</text>
        <dbReference type="Rhea" id="RHEA:13681"/>
        <dbReference type="Rhea" id="RHEA-COMP:11369"/>
        <dbReference type="Rhea" id="RHEA-COMP:11370"/>
        <dbReference type="ChEBI" id="CHEBI:15378"/>
        <dbReference type="ChEBI" id="CHEBI:57856"/>
        <dbReference type="ChEBI" id="CHEBI:59789"/>
        <dbReference type="ChEBI" id="CHEBI:85452"/>
        <dbReference type="ChEBI" id="CHEBI:85454"/>
        <dbReference type="EC" id="2.1.1.37"/>
    </reaction>
</comment>
<dbReference type="Pfam" id="PF00145">
    <property type="entry name" value="DNA_methylase"/>
    <property type="match status" value="1"/>
</dbReference>
<comment type="similarity">
    <text evidence="6 7">Belongs to the class I-like SAM-binding methyltransferase superfamily. C5-methyltransferase family.</text>
</comment>
<evidence type="ECO:0000256" key="5">
    <source>
        <dbReference type="ARBA" id="ARBA00047422"/>
    </source>
</evidence>
<gene>
    <name evidence="9" type="ORF">GGR05_003494</name>
</gene>
<dbReference type="Proteomes" id="UP000531216">
    <property type="component" value="Unassembled WGS sequence"/>
</dbReference>
<dbReference type="InterPro" id="IPR029063">
    <property type="entry name" value="SAM-dependent_MTases_sf"/>
</dbReference>
<dbReference type="PROSITE" id="PS51679">
    <property type="entry name" value="SAM_MT_C5"/>
    <property type="match status" value="1"/>
</dbReference>
<dbReference type="GO" id="GO:0003886">
    <property type="term" value="F:DNA (cytosine-5-)-methyltransferase activity"/>
    <property type="evidence" value="ECO:0007669"/>
    <property type="project" value="UniProtKB-EC"/>
</dbReference>
<dbReference type="GO" id="GO:0003677">
    <property type="term" value="F:DNA binding"/>
    <property type="evidence" value="ECO:0007669"/>
    <property type="project" value="TreeGrafter"/>
</dbReference>
<reference evidence="9 10" key="1">
    <citation type="submission" date="2020-08" db="EMBL/GenBank/DDBJ databases">
        <title>Genomic Encyclopedia of Type Strains, Phase IV (KMG-IV): sequencing the most valuable type-strain genomes for metagenomic binning, comparative biology and taxonomic classification.</title>
        <authorList>
            <person name="Goeker M."/>
        </authorList>
    </citation>
    <scope>NUCLEOTIDE SEQUENCE [LARGE SCALE GENOMIC DNA]</scope>
    <source>
        <strain evidence="9 10">DSM 25024</strain>
    </source>
</reference>
<dbReference type="NCBIfam" id="TIGR00675">
    <property type="entry name" value="dcm"/>
    <property type="match status" value="1"/>
</dbReference>
<dbReference type="InterPro" id="IPR001525">
    <property type="entry name" value="C5_MeTfrase"/>
</dbReference>
<comment type="caution">
    <text evidence="9">The sequence shown here is derived from an EMBL/GenBank/DDBJ whole genome shotgun (WGS) entry which is preliminary data.</text>
</comment>
<sequence>MVTKSIEEKLAEDRRVAKRLRKLKDTVGSLGKRGLEDIFVAGEALEEAAALLRGGFSGWVRNECGIDPRTALNFRKTFRVLGDRKDWLIEKGVAPSVAVTLASAPPKSRERALAEIEAGRRLTAADAKLLVRVSTELSATPLSDLKPLGRAARAYCTHVVGEARRIVVLASEAGEMDGAALHELAVAARGLRPLVAVLDGEDSEASLRDFFAALAAVASAEDPDGIRSAAADLVRTAAFAPPIQSVDTRPEAAPFVVRGRERAASTRSGTRMVSSAFKHGLTAFELCAGGGGQAAGLAKAGFRHVGLLEREKAPCETLRAAFGEEHVIEASLVGYEPGDVGPVDLLAGGVPCQPFSQAGRQNGEHDDRDLFPEALRLVKRLRPRAVMLENVRGIMFSVNDGYRARILSELSRMGYRWDWWELNCADFGVPQRRNRAILVAFREPEAWARFRRLKSVDNFAEEPVTMAVALESYLRSRGFDPTPELLERMQRVAPTVIGGSLQKQSSDLGQEKTRKEWIKMGFVGKRWGVAAPGHEHVGDVMPTNEMMALLQTFPPGWPFRGKPRDVNRQIANAFPTPVAFRLGLAVAEALTGETFDPIDQVCHEAMRWNHVANARARSSAPVRDASPSAVPSEGSRSTIPLAKLRAASSIGMPEGTGDVGEDHDIDYDLLGLRFGPWPKDLWEHQRKHGLLGRSAPDQPLNWT</sequence>
<evidence type="ECO:0000256" key="3">
    <source>
        <dbReference type="ARBA" id="ARBA00022691"/>
    </source>
</evidence>
<dbReference type="GO" id="GO:0044027">
    <property type="term" value="P:negative regulation of gene expression via chromosomal CpG island methylation"/>
    <property type="evidence" value="ECO:0007669"/>
    <property type="project" value="TreeGrafter"/>
</dbReference>
<evidence type="ECO:0000256" key="6">
    <source>
        <dbReference type="PROSITE-ProRule" id="PRU01016"/>
    </source>
</evidence>
<feature type="active site" evidence="6">
    <location>
        <position position="352"/>
    </location>
</feature>
<dbReference type="PROSITE" id="PS00094">
    <property type="entry name" value="C5_MTASE_1"/>
    <property type="match status" value="1"/>
</dbReference>
<keyword evidence="1 6" id="KW-0489">Methyltransferase</keyword>
<evidence type="ECO:0000256" key="1">
    <source>
        <dbReference type="ARBA" id="ARBA00022603"/>
    </source>
</evidence>
<evidence type="ECO:0000313" key="9">
    <source>
        <dbReference type="EMBL" id="MBB3937328.1"/>
    </source>
</evidence>
<evidence type="ECO:0000256" key="2">
    <source>
        <dbReference type="ARBA" id="ARBA00022679"/>
    </source>
</evidence>
<keyword evidence="10" id="KW-1185">Reference proteome</keyword>
<dbReference type="InterPro" id="IPR050390">
    <property type="entry name" value="C5-Methyltransferase"/>
</dbReference>
<dbReference type="InterPro" id="IPR018117">
    <property type="entry name" value="C5_DNA_meth_AS"/>
</dbReference>
<dbReference type="EC" id="2.1.1.37" evidence="8"/>
<evidence type="ECO:0000256" key="8">
    <source>
        <dbReference type="RuleBase" id="RU000417"/>
    </source>
</evidence>
<keyword evidence="3 6" id="KW-0949">S-adenosyl-L-methionine</keyword>
<name>A0A7W6BSQ4_9HYPH</name>
<dbReference type="GO" id="GO:0009307">
    <property type="term" value="P:DNA restriction-modification system"/>
    <property type="evidence" value="ECO:0007669"/>
    <property type="project" value="UniProtKB-KW"/>
</dbReference>
<dbReference type="AlphaFoldDB" id="A0A7W6BSQ4"/>
<evidence type="ECO:0000256" key="7">
    <source>
        <dbReference type="RuleBase" id="RU000416"/>
    </source>
</evidence>